<name>A0A3E3DZ97_9FIRM</name>
<comment type="function">
    <text evidence="3">Participates in chromosomal partition during cell division. May act via the formation of a condensin-like complex containing Smc and ScpB that pull DNA away from mid-cell into both cell halves.</text>
</comment>
<keyword evidence="3" id="KW-0131">Cell cycle</keyword>
<keyword evidence="3" id="KW-0132">Cell division</keyword>
<dbReference type="Gene3D" id="1.10.10.580">
    <property type="entry name" value="Structural maintenance of chromosome 1. Chain E"/>
    <property type="match status" value="1"/>
</dbReference>
<comment type="similarity">
    <text evidence="3">Belongs to the ScpA family.</text>
</comment>
<gene>
    <name evidence="3" type="primary">scpA</name>
    <name evidence="4" type="ORF">DW687_07585</name>
</gene>
<dbReference type="GO" id="GO:0007059">
    <property type="term" value="P:chromosome segregation"/>
    <property type="evidence" value="ECO:0007669"/>
    <property type="project" value="UniProtKB-UniRule"/>
</dbReference>
<sequence length="239" mass="27906">MKNNILHLSSFEGPLDLLLHLISKNEIDIYDIPIVEITKQYLDYIYNLNDLDMEVASEFVVMASTLLEIKSKMLLPVEVDENEEEIDPREDLIARLIEYKAFKELTKELKESEKIYNSTVTKDPEYYSEIKEEYVVEDIDLTLLSKALRSILIKHKMRVNEFSENQTIETDTFSVDDSILTITKVLEQKEKISFFSLFKGEVKKGYVIATFLATLELLKMNMVKLIQNEAYDDILLERI</sequence>
<dbReference type="HAMAP" id="MF_01805">
    <property type="entry name" value="ScpA"/>
    <property type="match status" value="1"/>
</dbReference>
<accession>A0A3E3DZ97</accession>
<comment type="subunit">
    <text evidence="3">Component of a cohesin-like complex composed of ScpA, ScpB and the Smc homodimer, in which ScpA and ScpB bind to the head domain of Smc. The presence of the three proteins is required for the association of the complex with DNA.</text>
</comment>
<proteinExistence type="inferred from homology"/>
<dbReference type="Gene3D" id="6.10.250.2410">
    <property type="match status" value="1"/>
</dbReference>
<dbReference type="GO" id="GO:0051301">
    <property type="term" value="P:cell division"/>
    <property type="evidence" value="ECO:0007669"/>
    <property type="project" value="UniProtKB-KW"/>
</dbReference>
<dbReference type="EMBL" id="QUSM01000003">
    <property type="protein sequence ID" value="RGD74610.1"/>
    <property type="molecule type" value="Genomic_DNA"/>
</dbReference>
<dbReference type="InterPro" id="IPR023093">
    <property type="entry name" value="ScpA-like_C"/>
</dbReference>
<evidence type="ECO:0000256" key="1">
    <source>
        <dbReference type="ARBA" id="ARBA00022829"/>
    </source>
</evidence>
<evidence type="ECO:0000256" key="3">
    <source>
        <dbReference type="HAMAP-Rule" id="MF_01805"/>
    </source>
</evidence>
<dbReference type="GO" id="GO:0006260">
    <property type="term" value="P:DNA replication"/>
    <property type="evidence" value="ECO:0007669"/>
    <property type="project" value="UniProtKB-UniRule"/>
</dbReference>
<dbReference type="PANTHER" id="PTHR33969">
    <property type="entry name" value="SEGREGATION AND CONDENSATION PROTEIN A"/>
    <property type="match status" value="1"/>
</dbReference>
<reference evidence="4 5" key="1">
    <citation type="submission" date="2018-08" db="EMBL/GenBank/DDBJ databases">
        <title>A genome reference for cultivated species of the human gut microbiota.</title>
        <authorList>
            <person name="Zou Y."/>
            <person name="Xue W."/>
            <person name="Luo G."/>
        </authorList>
    </citation>
    <scope>NUCLEOTIDE SEQUENCE [LARGE SCALE GENOMIC DNA]</scope>
    <source>
        <strain evidence="4 5">AM25-6</strain>
    </source>
</reference>
<evidence type="ECO:0000256" key="2">
    <source>
        <dbReference type="ARBA" id="ARBA00044777"/>
    </source>
</evidence>
<comment type="caution">
    <text evidence="4">The sequence shown here is derived from an EMBL/GenBank/DDBJ whole genome shotgun (WGS) entry which is preliminary data.</text>
</comment>
<evidence type="ECO:0000313" key="4">
    <source>
        <dbReference type="EMBL" id="RGD74610.1"/>
    </source>
</evidence>
<organism evidence="4 5">
    <name type="scientific">Anaerofustis stercorihominis</name>
    <dbReference type="NCBI Taxonomy" id="214853"/>
    <lineage>
        <taxon>Bacteria</taxon>
        <taxon>Bacillati</taxon>
        <taxon>Bacillota</taxon>
        <taxon>Clostridia</taxon>
        <taxon>Eubacteriales</taxon>
        <taxon>Eubacteriaceae</taxon>
        <taxon>Anaerofustis</taxon>
    </lineage>
</organism>
<dbReference type="Proteomes" id="UP000261212">
    <property type="component" value="Unassembled WGS sequence"/>
</dbReference>
<comment type="subcellular location">
    <subcellularLocation>
        <location evidence="3">Cytoplasm</location>
    </subcellularLocation>
    <text evidence="3">Associated with two foci at the outer edges of the nucleoid region in young cells, and at four foci within both cell halves in older cells.</text>
</comment>
<dbReference type="InterPro" id="IPR003768">
    <property type="entry name" value="ScpA"/>
</dbReference>
<dbReference type="PANTHER" id="PTHR33969:SF2">
    <property type="entry name" value="SEGREGATION AND CONDENSATION PROTEIN A"/>
    <property type="match status" value="1"/>
</dbReference>
<dbReference type="Pfam" id="PF02616">
    <property type="entry name" value="SMC_ScpA"/>
    <property type="match status" value="1"/>
</dbReference>
<dbReference type="RefSeq" id="WP_117532291.1">
    <property type="nucleotide sequence ID" value="NZ_QUSM01000003.1"/>
</dbReference>
<protein>
    <recommendedName>
        <fullName evidence="2 3">Segregation and condensation protein A</fullName>
    </recommendedName>
</protein>
<keyword evidence="3" id="KW-0963">Cytoplasm</keyword>
<dbReference type="AlphaFoldDB" id="A0A3E3DZ97"/>
<evidence type="ECO:0000313" key="5">
    <source>
        <dbReference type="Proteomes" id="UP000261212"/>
    </source>
</evidence>
<keyword evidence="1 3" id="KW-0159">Chromosome partition</keyword>
<dbReference type="GO" id="GO:0005737">
    <property type="term" value="C:cytoplasm"/>
    <property type="evidence" value="ECO:0007669"/>
    <property type="project" value="UniProtKB-SubCell"/>
</dbReference>